<evidence type="ECO:0000256" key="1">
    <source>
        <dbReference type="SAM" id="MobiDB-lite"/>
    </source>
</evidence>
<accession>A0ABD2MZL8</accession>
<reference evidence="2 3" key="1">
    <citation type="journal article" date="2021" name="BMC Biol.">
        <title>Horizontally acquired antibacterial genes associated with adaptive radiation of ladybird beetles.</title>
        <authorList>
            <person name="Li H.S."/>
            <person name="Tang X.F."/>
            <person name="Huang Y.H."/>
            <person name="Xu Z.Y."/>
            <person name="Chen M.L."/>
            <person name="Du X.Y."/>
            <person name="Qiu B.Y."/>
            <person name="Chen P.T."/>
            <person name="Zhang W."/>
            <person name="Slipinski A."/>
            <person name="Escalona H.E."/>
            <person name="Waterhouse R.M."/>
            <person name="Zwick A."/>
            <person name="Pang H."/>
        </authorList>
    </citation>
    <scope>NUCLEOTIDE SEQUENCE [LARGE SCALE GENOMIC DNA]</scope>
    <source>
        <strain evidence="2">SYSU2018</strain>
    </source>
</reference>
<proteinExistence type="predicted"/>
<keyword evidence="3" id="KW-1185">Reference proteome</keyword>
<dbReference type="EMBL" id="JABFTP020000042">
    <property type="protein sequence ID" value="KAL3271903.1"/>
    <property type="molecule type" value="Genomic_DNA"/>
</dbReference>
<feature type="compositionally biased region" description="Basic and acidic residues" evidence="1">
    <location>
        <begin position="45"/>
        <end position="60"/>
    </location>
</feature>
<dbReference type="Proteomes" id="UP001516400">
    <property type="component" value="Unassembled WGS sequence"/>
</dbReference>
<feature type="compositionally biased region" description="Basic and acidic residues" evidence="1">
    <location>
        <begin position="15"/>
        <end position="24"/>
    </location>
</feature>
<dbReference type="AlphaFoldDB" id="A0ABD2MZL8"/>
<name>A0ABD2MZL8_9CUCU</name>
<evidence type="ECO:0000313" key="3">
    <source>
        <dbReference type="Proteomes" id="UP001516400"/>
    </source>
</evidence>
<feature type="region of interest" description="Disordered" evidence="1">
    <location>
        <begin position="1"/>
        <end position="80"/>
    </location>
</feature>
<organism evidence="2 3">
    <name type="scientific">Cryptolaemus montrouzieri</name>
    <dbReference type="NCBI Taxonomy" id="559131"/>
    <lineage>
        <taxon>Eukaryota</taxon>
        <taxon>Metazoa</taxon>
        <taxon>Ecdysozoa</taxon>
        <taxon>Arthropoda</taxon>
        <taxon>Hexapoda</taxon>
        <taxon>Insecta</taxon>
        <taxon>Pterygota</taxon>
        <taxon>Neoptera</taxon>
        <taxon>Endopterygota</taxon>
        <taxon>Coleoptera</taxon>
        <taxon>Polyphaga</taxon>
        <taxon>Cucujiformia</taxon>
        <taxon>Coccinelloidea</taxon>
        <taxon>Coccinellidae</taxon>
        <taxon>Scymninae</taxon>
        <taxon>Scymnini</taxon>
        <taxon>Cryptolaemus</taxon>
    </lineage>
</organism>
<gene>
    <name evidence="2" type="ORF">HHI36_022373</name>
</gene>
<protein>
    <submittedName>
        <fullName evidence="2">Uncharacterized protein</fullName>
    </submittedName>
</protein>
<evidence type="ECO:0000313" key="2">
    <source>
        <dbReference type="EMBL" id="KAL3271903.1"/>
    </source>
</evidence>
<sequence>MRERQLGESSDTESADDRPKDSKRNLIPIKLTQYFKRGRNNNEQMHNEEDPKTEETEDPTKVPLDTTLATEDSGQDNKENTGVVYAELDLMSPGVKAVVKNDNEKTEYAEIVYTQKEGENKDVK</sequence>
<comment type="caution">
    <text evidence="2">The sequence shown here is derived from an EMBL/GenBank/DDBJ whole genome shotgun (WGS) entry which is preliminary data.</text>
</comment>